<dbReference type="KEGG" id="thyd:TTHT_1367"/>
<dbReference type="Gene3D" id="1.10.20.60">
    <property type="entry name" value="Glu-tRNAGln amidotransferase C subunit, N-terminal domain"/>
    <property type="match status" value="1"/>
</dbReference>
<reference evidence="2 3" key="1">
    <citation type="journal article" date="2012" name="Extremophiles">
        <title>Thermotomaculum hydrothermale gen. nov., sp. nov., a novel heterotrophic thermophile within the phylum Acidobacteria from a deep-sea hydrothermal vent chimney in the Southern Okinawa Trough.</title>
        <authorList>
            <person name="Izumi H."/>
            <person name="Nunoura T."/>
            <person name="Miyazaki M."/>
            <person name="Mino S."/>
            <person name="Toki T."/>
            <person name="Takai K."/>
            <person name="Sako Y."/>
            <person name="Sawabe T."/>
            <person name="Nakagawa S."/>
        </authorList>
    </citation>
    <scope>NUCLEOTIDE SEQUENCE [LARGE SCALE GENOMIC DNA]</scope>
    <source>
        <strain evidence="2 3">AC55</strain>
    </source>
</reference>
<organism evidence="2 3">
    <name type="scientific">Thermotomaculum hydrothermale</name>
    <dbReference type="NCBI Taxonomy" id="981385"/>
    <lineage>
        <taxon>Bacteria</taxon>
        <taxon>Pseudomonadati</taxon>
        <taxon>Acidobacteriota</taxon>
        <taxon>Holophagae</taxon>
        <taxon>Thermotomaculales</taxon>
        <taxon>Thermotomaculaceae</taxon>
        <taxon>Thermotomaculum</taxon>
    </lineage>
</organism>
<comment type="similarity">
    <text evidence="1">Belongs to the GatC family.</text>
</comment>
<dbReference type="GO" id="GO:0016740">
    <property type="term" value="F:transferase activity"/>
    <property type="evidence" value="ECO:0007669"/>
    <property type="project" value="UniProtKB-KW"/>
</dbReference>
<dbReference type="HAMAP" id="MF_00122">
    <property type="entry name" value="GatC"/>
    <property type="match status" value="1"/>
</dbReference>
<protein>
    <recommendedName>
        <fullName evidence="1">Aspartyl/glutamyl-tRNA(Asn/Gln) amidotransferase subunit C</fullName>
        <shortName evidence="1">Asp/Glu-ADT subunit C</shortName>
        <ecNumber evidence="1">6.3.5.-</ecNumber>
    </recommendedName>
</protein>
<keyword evidence="1 2" id="KW-0436">Ligase</keyword>
<comment type="catalytic activity">
    <reaction evidence="1">
        <text>L-glutamyl-tRNA(Gln) + L-glutamine + ATP + H2O = L-glutaminyl-tRNA(Gln) + L-glutamate + ADP + phosphate + H(+)</text>
        <dbReference type="Rhea" id="RHEA:17521"/>
        <dbReference type="Rhea" id="RHEA-COMP:9681"/>
        <dbReference type="Rhea" id="RHEA-COMP:9684"/>
        <dbReference type="ChEBI" id="CHEBI:15377"/>
        <dbReference type="ChEBI" id="CHEBI:15378"/>
        <dbReference type="ChEBI" id="CHEBI:29985"/>
        <dbReference type="ChEBI" id="CHEBI:30616"/>
        <dbReference type="ChEBI" id="CHEBI:43474"/>
        <dbReference type="ChEBI" id="CHEBI:58359"/>
        <dbReference type="ChEBI" id="CHEBI:78520"/>
        <dbReference type="ChEBI" id="CHEBI:78521"/>
        <dbReference type="ChEBI" id="CHEBI:456216"/>
    </reaction>
</comment>
<dbReference type="GO" id="GO:0070681">
    <property type="term" value="P:glutaminyl-tRNAGln biosynthesis via transamidation"/>
    <property type="evidence" value="ECO:0007669"/>
    <property type="project" value="TreeGrafter"/>
</dbReference>
<evidence type="ECO:0000313" key="3">
    <source>
        <dbReference type="Proteomes" id="UP000595564"/>
    </source>
</evidence>
<keyword evidence="3" id="KW-1185">Reference proteome</keyword>
<dbReference type="PANTHER" id="PTHR15004">
    <property type="entry name" value="GLUTAMYL-TRNA(GLN) AMIDOTRANSFERASE SUBUNIT C, MITOCHONDRIAL"/>
    <property type="match status" value="1"/>
</dbReference>
<keyword evidence="1" id="KW-0067">ATP-binding</keyword>
<evidence type="ECO:0000256" key="1">
    <source>
        <dbReference type="HAMAP-Rule" id="MF_00122"/>
    </source>
</evidence>
<comment type="catalytic activity">
    <reaction evidence="1">
        <text>L-aspartyl-tRNA(Asn) + L-glutamine + ATP + H2O = L-asparaginyl-tRNA(Asn) + L-glutamate + ADP + phosphate + 2 H(+)</text>
        <dbReference type="Rhea" id="RHEA:14513"/>
        <dbReference type="Rhea" id="RHEA-COMP:9674"/>
        <dbReference type="Rhea" id="RHEA-COMP:9677"/>
        <dbReference type="ChEBI" id="CHEBI:15377"/>
        <dbReference type="ChEBI" id="CHEBI:15378"/>
        <dbReference type="ChEBI" id="CHEBI:29985"/>
        <dbReference type="ChEBI" id="CHEBI:30616"/>
        <dbReference type="ChEBI" id="CHEBI:43474"/>
        <dbReference type="ChEBI" id="CHEBI:58359"/>
        <dbReference type="ChEBI" id="CHEBI:78515"/>
        <dbReference type="ChEBI" id="CHEBI:78516"/>
        <dbReference type="ChEBI" id="CHEBI:456216"/>
    </reaction>
</comment>
<dbReference type="AlphaFoldDB" id="A0A7R6SZI4"/>
<dbReference type="Pfam" id="PF02686">
    <property type="entry name" value="GatC"/>
    <property type="match status" value="1"/>
</dbReference>
<proteinExistence type="inferred from homology"/>
<dbReference type="NCBIfam" id="TIGR00135">
    <property type="entry name" value="gatC"/>
    <property type="match status" value="1"/>
</dbReference>
<dbReference type="GO" id="GO:0006450">
    <property type="term" value="P:regulation of translational fidelity"/>
    <property type="evidence" value="ECO:0007669"/>
    <property type="project" value="InterPro"/>
</dbReference>
<dbReference type="SUPFAM" id="SSF141000">
    <property type="entry name" value="Glu-tRNAGln amidotransferase C subunit"/>
    <property type="match status" value="1"/>
</dbReference>
<keyword evidence="2" id="KW-0808">Transferase</keyword>
<comment type="function">
    <text evidence="1">Allows the formation of correctly charged Asn-tRNA(Asn) or Gln-tRNA(Gln) through the transamidation of misacylated Asp-tRNA(Asn) or Glu-tRNA(Gln) in organisms which lack either or both of asparaginyl-tRNA or glutaminyl-tRNA synthetases. The reaction takes place in the presence of glutamine and ATP through an activated phospho-Asp-tRNA(Asn) or phospho-Glu-tRNA(Gln).</text>
</comment>
<comment type="subunit">
    <text evidence="1">Heterotrimer of A, B and C subunits.</text>
</comment>
<dbReference type="InterPro" id="IPR036113">
    <property type="entry name" value="Asp/Glu-ADT_sf_sub_c"/>
</dbReference>
<name>A0A7R6SZI4_9BACT</name>
<accession>A0A7R6SZI4</accession>
<sequence>MAIDRETVLHIAKLAHIEINEKDVEKFLKQMGEILEYIEQLNEVDIKEVKDSLKSIHEGKVMLREDNPGKSFDRKTVLELAPEVEDIFVKVPPVI</sequence>
<keyword evidence="1" id="KW-0648">Protein biosynthesis</keyword>
<dbReference type="GO" id="GO:0050567">
    <property type="term" value="F:glutaminyl-tRNA synthase (glutamine-hydrolyzing) activity"/>
    <property type="evidence" value="ECO:0007669"/>
    <property type="project" value="UniProtKB-UniRule"/>
</dbReference>
<gene>
    <name evidence="1 2" type="primary">gatC</name>
    <name evidence="2" type="ORF">TTHT_1367</name>
</gene>
<dbReference type="GO" id="GO:0005524">
    <property type="term" value="F:ATP binding"/>
    <property type="evidence" value="ECO:0007669"/>
    <property type="project" value="UniProtKB-KW"/>
</dbReference>
<keyword evidence="1" id="KW-0547">Nucleotide-binding</keyword>
<dbReference type="PANTHER" id="PTHR15004:SF0">
    <property type="entry name" value="GLUTAMYL-TRNA(GLN) AMIDOTRANSFERASE SUBUNIT C, MITOCHONDRIAL"/>
    <property type="match status" value="1"/>
</dbReference>
<dbReference type="EC" id="6.3.5.-" evidence="1"/>
<evidence type="ECO:0000313" key="2">
    <source>
        <dbReference type="EMBL" id="BBB32880.1"/>
    </source>
</evidence>
<dbReference type="Proteomes" id="UP000595564">
    <property type="component" value="Chromosome"/>
</dbReference>
<dbReference type="EMBL" id="AP017470">
    <property type="protein sequence ID" value="BBB32880.1"/>
    <property type="molecule type" value="Genomic_DNA"/>
</dbReference>
<dbReference type="RefSeq" id="WP_201327181.1">
    <property type="nucleotide sequence ID" value="NZ_AP017470.1"/>
</dbReference>
<dbReference type="GO" id="GO:0006412">
    <property type="term" value="P:translation"/>
    <property type="evidence" value="ECO:0007669"/>
    <property type="project" value="UniProtKB-UniRule"/>
</dbReference>
<dbReference type="InterPro" id="IPR003837">
    <property type="entry name" value="GatC"/>
</dbReference>